<comment type="caution">
    <text evidence="5">The sequence shown here is derived from an EMBL/GenBank/DDBJ whole genome shotgun (WGS) entry which is preliminary data.</text>
</comment>
<dbReference type="RefSeq" id="WP_036158165.1">
    <property type="nucleotide sequence ID" value="NZ_AVCX01000001.1"/>
</dbReference>
<dbReference type="InterPro" id="IPR002933">
    <property type="entry name" value="Peptidase_M20"/>
</dbReference>
<dbReference type="eggNOG" id="COG0624">
    <property type="taxonomic scope" value="Bacteria"/>
</dbReference>
<evidence type="ECO:0000256" key="3">
    <source>
        <dbReference type="PIRSR" id="PIRSR037238-1"/>
    </source>
</evidence>
<dbReference type="GO" id="GO:0046872">
    <property type="term" value="F:metal ion binding"/>
    <property type="evidence" value="ECO:0007669"/>
    <property type="project" value="UniProtKB-KW"/>
</dbReference>
<dbReference type="SUPFAM" id="SSF55031">
    <property type="entry name" value="Bacterial exopeptidase dimerisation domain"/>
    <property type="match status" value="1"/>
</dbReference>
<dbReference type="Pfam" id="PF01546">
    <property type="entry name" value="Peptidase_M20"/>
    <property type="match status" value="1"/>
</dbReference>
<dbReference type="AlphaFoldDB" id="A0A0A3IA22"/>
<evidence type="ECO:0000256" key="2">
    <source>
        <dbReference type="ARBA" id="ARBA00022801"/>
    </source>
</evidence>
<dbReference type="SUPFAM" id="SSF53187">
    <property type="entry name" value="Zn-dependent exopeptidases"/>
    <property type="match status" value="1"/>
</dbReference>
<dbReference type="InterPro" id="IPR050072">
    <property type="entry name" value="Peptidase_M20A"/>
</dbReference>
<keyword evidence="2" id="KW-0378">Hydrolase</keyword>
<dbReference type="OrthoDB" id="9783294at2"/>
<evidence type="ECO:0000256" key="1">
    <source>
        <dbReference type="ARBA" id="ARBA00022723"/>
    </source>
</evidence>
<protein>
    <submittedName>
        <fullName evidence="5">Peptidase M20</fullName>
    </submittedName>
</protein>
<reference evidence="5 6" key="1">
    <citation type="submission" date="2014-02" db="EMBL/GenBank/DDBJ databases">
        <title>Draft genome sequence of Lysinibacillus odysseyi NBRC 100172.</title>
        <authorList>
            <person name="Zhang F."/>
            <person name="Wang G."/>
            <person name="Zhang L."/>
        </authorList>
    </citation>
    <scope>NUCLEOTIDE SEQUENCE [LARGE SCALE GENOMIC DNA]</scope>
    <source>
        <strain evidence="5 6">NBRC 100172</strain>
    </source>
</reference>
<feature type="active site" evidence="3">
    <location>
        <position position="83"/>
    </location>
</feature>
<evidence type="ECO:0000259" key="4">
    <source>
        <dbReference type="Pfam" id="PF07687"/>
    </source>
</evidence>
<dbReference type="STRING" id="1220589.CD32_19885"/>
<dbReference type="PANTHER" id="PTHR43808">
    <property type="entry name" value="ACETYLORNITHINE DEACETYLASE"/>
    <property type="match status" value="1"/>
</dbReference>
<dbReference type="Gene3D" id="3.40.630.10">
    <property type="entry name" value="Zn peptidases"/>
    <property type="match status" value="1"/>
</dbReference>
<evidence type="ECO:0000313" key="6">
    <source>
        <dbReference type="Proteomes" id="UP000030437"/>
    </source>
</evidence>
<name>A0A0A3IA22_9BACI</name>
<gene>
    <name evidence="5" type="ORF">CD32_19885</name>
</gene>
<accession>A0A0A3IA22</accession>
<dbReference type="InterPro" id="IPR011650">
    <property type="entry name" value="Peptidase_M20_dimer"/>
</dbReference>
<dbReference type="GO" id="GO:0016787">
    <property type="term" value="F:hydrolase activity"/>
    <property type="evidence" value="ECO:0007669"/>
    <property type="project" value="UniProtKB-KW"/>
</dbReference>
<keyword evidence="6" id="KW-1185">Reference proteome</keyword>
<organism evidence="5 6">
    <name type="scientific">Lysinibacillus odysseyi 34hs-1 = NBRC 100172</name>
    <dbReference type="NCBI Taxonomy" id="1220589"/>
    <lineage>
        <taxon>Bacteria</taxon>
        <taxon>Bacillati</taxon>
        <taxon>Bacillota</taxon>
        <taxon>Bacilli</taxon>
        <taxon>Bacillales</taxon>
        <taxon>Bacillaceae</taxon>
        <taxon>Lysinibacillus</taxon>
    </lineage>
</organism>
<evidence type="ECO:0000313" key="5">
    <source>
        <dbReference type="EMBL" id="KGR81616.1"/>
    </source>
</evidence>
<feature type="domain" description="Peptidase M20 dimerisation" evidence="4">
    <location>
        <begin position="177"/>
        <end position="271"/>
    </location>
</feature>
<dbReference type="InterPro" id="IPR017150">
    <property type="entry name" value="Pept_M20_glutamate_carboxypep"/>
</dbReference>
<dbReference type="PIRSF" id="PIRSF037238">
    <property type="entry name" value="Carboxypeptidase_G2"/>
    <property type="match status" value="1"/>
</dbReference>
<dbReference type="InterPro" id="IPR036264">
    <property type="entry name" value="Bact_exopeptidase_dim_dom"/>
</dbReference>
<sequence length="376" mass="41597">MEMQQYFRSNEREIIEDMKRLVIAESPSLQKELADQCKDVLQGMFKSYFGKKAEEIEMAEVGNHLKFTYGNATEQVLLVGHYDTVWDQGVIAYRETSDKIYGPGILDMKASLISAIWLLKYVDEFNLSLSKKIVLFINSDEEIGSTTSRPFLEAEAAKSIAAFILEPPVVGSGDVKTARKGTAKYLLTLEGRSAHAGNNPQEGVSAIKEAAKQILDIEGLTDYDKGTTLNVGMIQGGGKLNVVPNEAHLGIDVRAATTKEQRKIDDYFEEIKPHDERVHIKVEGGINRPPMERTKQTAQLFGIAKEEAHEIGVDLHEAKVGGASDGNFTAPLVRTLDGLGLVGEGIHAESEHIEKEHIIERFTLLTKTVLEVIEEC</sequence>
<proteinExistence type="predicted"/>
<dbReference type="Pfam" id="PF07687">
    <property type="entry name" value="M20_dimer"/>
    <property type="match status" value="1"/>
</dbReference>
<dbReference type="Gene3D" id="3.30.70.360">
    <property type="match status" value="1"/>
</dbReference>
<keyword evidence="1" id="KW-0479">Metal-binding</keyword>
<dbReference type="EMBL" id="JPVP01000060">
    <property type="protein sequence ID" value="KGR81616.1"/>
    <property type="molecule type" value="Genomic_DNA"/>
</dbReference>
<dbReference type="Proteomes" id="UP000030437">
    <property type="component" value="Unassembled WGS sequence"/>
</dbReference>
<feature type="active site" description="Proton acceptor" evidence="3">
    <location>
        <position position="141"/>
    </location>
</feature>
<dbReference type="CDD" id="cd03885">
    <property type="entry name" value="M20_CPDG2"/>
    <property type="match status" value="1"/>
</dbReference>
<dbReference type="PANTHER" id="PTHR43808:SF9">
    <property type="entry name" value="BLL0789 PROTEIN"/>
    <property type="match status" value="1"/>
</dbReference>